<dbReference type="AlphaFoldDB" id="A0A2W2D8I8"/>
<gene>
    <name evidence="2" type="ORF">C1I95_31410</name>
</gene>
<reference evidence="2 3" key="1">
    <citation type="submission" date="2018-01" db="EMBL/GenBank/DDBJ databases">
        <title>Draft genome sequence of Jishengella sp. NA12.</title>
        <authorList>
            <person name="Sahin N."/>
            <person name="Ay H."/>
            <person name="Saygin H."/>
        </authorList>
    </citation>
    <scope>NUCLEOTIDE SEQUENCE [LARGE SCALE GENOMIC DNA]</scope>
    <source>
        <strain evidence="2 3">NA12</strain>
    </source>
</reference>
<evidence type="ECO:0000256" key="1">
    <source>
        <dbReference type="SAM" id="MobiDB-lite"/>
    </source>
</evidence>
<comment type="caution">
    <text evidence="2">The sequence shown here is derived from an EMBL/GenBank/DDBJ whole genome shotgun (WGS) entry which is preliminary data.</text>
</comment>
<evidence type="ECO:0000313" key="2">
    <source>
        <dbReference type="EMBL" id="PZG07183.1"/>
    </source>
</evidence>
<evidence type="ECO:0000313" key="3">
    <source>
        <dbReference type="Proteomes" id="UP000248924"/>
    </source>
</evidence>
<feature type="region of interest" description="Disordered" evidence="1">
    <location>
        <begin position="1"/>
        <end position="96"/>
    </location>
</feature>
<keyword evidence="3" id="KW-1185">Reference proteome</keyword>
<feature type="compositionally biased region" description="Low complexity" evidence="1">
    <location>
        <begin position="15"/>
        <end position="33"/>
    </location>
</feature>
<proteinExistence type="predicted"/>
<accession>A0A2W2D8I8</accession>
<feature type="compositionally biased region" description="Basic and acidic residues" evidence="1">
    <location>
        <begin position="77"/>
        <end position="93"/>
    </location>
</feature>
<protein>
    <submittedName>
        <fullName evidence="2">Uncharacterized protein</fullName>
    </submittedName>
</protein>
<name>A0A2W2D8I8_9ACTN</name>
<sequence length="246" mass="25943">MSGRAPRRAGRRTAARAVRAVAAAAPARAAAPGRPGPGRPCRRRRRPALTRPPTSPPGRGRRRPETHGGGMTAPPATRDRAEEQHDVGAENHSKARRLAATALHAAIDQNWQRASAAVERISAECTGEGLWDALVGWCDTFMAHAVGGDPKFGKVRLAGWNVATGAVGEEPPTPYGRWAQDLIGARAAGDLDAFQAEVQRLNDVDDGRERGRYVSALLTSIALTMRSLPRGYASMGRAPAGGGDGA</sequence>
<organism evidence="2 3">
    <name type="scientific">Micromonospora craterilacus</name>
    <dbReference type="NCBI Taxonomy" id="1655439"/>
    <lineage>
        <taxon>Bacteria</taxon>
        <taxon>Bacillati</taxon>
        <taxon>Actinomycetota</taxon>
        <taxon>Actinomycetes</taxon>
        <taxon>Micromonosporales</taxon>
        <taxon>Micromonosporaceae</taxon>
        <taxon>Micromonospora</taxon>
    </lineage>
</organism>
<dbReference type="EMBL" id="POTY01000333">
    <property type="protein sequence ID" value="PZG07183.1"/>
    <property type="molecule type" value="Genomic_DNA"/>
</dbReference>
<dbReference type="Proteomes" id="UP000248924">
    <property type="component" value="Unassembled WGS sequence"/>
</dbReference>
<feature type="compositionally biased region" description="Basic residues" evidence="1">
    <location>
        <begin position="1"/>
        <end position="14"/>
    </location>
</feature>